<dbReference type="SUPFAM" id="SSF52833">
    <property type="entry name" value="Thioredoxin-like"/>
    <property type="match status" value="1"/>
</dbReference>
<feature type="transmembrane region" description="Helical" evidence="13">
    <location>
        <begin position="294"/>
        <end position="314"/>
    </location>
</feature>
<dbReference type="GO" id="GO:0008250">
    <property type="term" value="C:oligosaccharyltransferase complex"/>
    <property type="evidence" value="ECO:0007669"/>
    <property type="project" value="TreeGrafter"/>
</dbReference>
<evidence type="ECO:0000256" key="8">
    <source>
        <dbReference type="ARBA" id="ARBA00022842"/>
    </source>
</evidence>
<evidence type="ECO:0000256" key="1">
    <source>
        <dbReference type="ARBA" id="ARBA00002791"/>
    </source>
</evidence>
<evidence type="ECO:0008006" key="17">
    <source>
        <dbReference type="Google" id="ProtNLM"/>
    </source>
</evidence>
<dbReference type="InterPro" id="IPR036249">
    <property type="entry name" value="Thioredoxin-like_sf"/>
</dbReference>
<evidence type="ECO:0000256" key="5">
    <source>
        <dbReference type="ARBA" id="ARBA00022692"/>
    </source>
</evidence>
<keyword evidence="16" id="KW-1185">Reference proteome</keyword>
<dbReference type="FunFam" id="3.40.30.10:FF:000009">
    <property type="entry name" value="Tumor suppressor candidate 3"/>
    <property type="match status" value="1"/>
</dbReference>
<evidence type="ECO:0000256" key="7">
    <source>
        <dbReference type="ARBA" id="ARBA00022824"/>
    </source>
</evidence>
<protein>
    <recommendedName>
        <fullName evidence="17">Tumor suppressor candidate 3</fullName>
    </recommendedName>
</protein>
<reference evidence="15" key="1">
    <citation type="submission" date="2021-12" db="EMBL/GenBank/DDBJ databases">
        <authorList>
            <person name="King R."/>
        </authorList>
    </citation>
    <scope>NUCLEOTIDE SEQUENCE</scope>
</reference>
<evidence type="ECO:0000256" key="14">
    <source>
        <dbReference type="SAM" id="SignalP"/>
    </source>
</evidence>
<feature type="signal peptide" evidence="14">
    <location>
        <begin position="1"/>
        <end position="22"/>
    </location>
</feature>
<feature type="transmembrane region" description="Helical" evidence="13">
    <location>
        <begin position="263"/>
        <end position="282"/>
    </location>
</feature>
<evidence type="ECO:0000256" key="4">
    <source>
        <dbReference type="ARBA" id="ARBA00022448"/>
    </source>
</evidence>
<feature type="transmembrane region" description="Helical" evidence="13">
    <location>
        <begin position="180"/>
        <end position="199"/>
    </location>
</feature>
<dbReference type="GO" id="GO:0015693">
    <property type="term" value="P:magnesium ion transport"/>
    <property type="evidence" value="ECO:0007669"/>
    <property type="project" value="UniProtKB-ARBA"/>
</dbReference>
<sequence length="327" mass="37033">MRPTISLFCLVSCVFIFSNCNGQVKTKSISLSERVEQLSQMSFKRSVIKFNPQKFKDFVKATPRNYSVVIMFTAIAPARQCSICRQASEEFNIVANSHRYSATFNNDLFFVVLDFDGSADVFQWMKINTAPMFIHFPPKGKPKQKDTLDVQRVGFAAEAIAKWIHEQTDIQIRVFRPPNYSNSVAFLLVLCLLGGFLYLRRNNLDILYNKTLWGVAAVFFCFSMVSGQMWNHIRSPPFVHKSHNGGVMYIHGSSQGQFVLETYIVIVLNAAIVIGMIMMIDAASKKGGVRVRRIMAILGLVFVAIDFSVILSIFRSKAHGYPYSFLI</sequence>
<dbReference type="EMBL" id="OU963866">
    <property type="protein sequence ID" value="CAH0391126.1"/>
    <property type="molecule type" value="Genomic_DNA"/>
</dbReference>
<evidence type="ECO:0000256" key="12">
    <source>
        <dbReference type="ARBA" id="ARBA00043952"/>
    </source>
</evidence>
<comment type="subcellular location">
    <subcellularLocation>
        <location evidence="2">Endoplasmic reticulum membrane</location>
        <topology evidence="2">Multi-pass membrane protein</topology>
    </subcellularLocation>
</comment>
<evidence type="ECO:0000256" key="10">
    <source>
        <dbReference type="ARBA" id="ARBA00023136"/>
    </source>
</evidence>
<keyword evidence="8" id="KW-0460">Magnesium</keyword>
<comment type="pathway">
    <text evidence="12">Protein modification.</text>
</comment>
<keyword evidence="10 13" id="KW-0472">Membrane</keyword>
<evidence type="ECO:0000256" key="6">
    <source>
        <dbReference type="ARBA" id="ARBA00022729"/>
    </source>
</evidence>
<dbReference type="AlphaFoldDB" id="A0A9P0AGL7"/>
<evidence type="ECO:0000313" key="16">
    <source>
        <dbReference type="Proteomes" id="UP001152759"/>
    </source>
</evidence>
<keyword evidence="4" id="KW-0813">Transport</keyword>
<proteinExistence type="inferred from homology"/>
<dbReference type="Gene3D" id="3.40.30.10">
    <property type="entry name" value="Glutaredoxin"/>
    <property type="match status" value="1"/>
</dbReference>
<organism evidence="15 16">
    <name type="scientific">Bemisia tabaci</name>
    <name type="common">Sweetpotato whitefly</name>
    <name type="synonym">Aleurodes tabaci</name>
    <dbReference type="NCBI Taxonomy" id="7038"/>
    <lineage>
        <taxon>Eukaryota</taxon>
        <taxon>Metazoa</taxon>
        <taxon>Ecdysozoa</taxon>
        <taxon>Arthropoda</taxon>
        <taxon>Hexapoda</taxon>
        <taxon>Insecta</taxon>
        <taxon>Pterygota</taxon>
        <taxon>Neoptera</taxon>
        <taxon>Paraneoptera</taxon>
        <taxon>Hemiptera</taxon>
        <taxon>Sternorrhyncha</taxon>
        <taxon>Aleyrodoidea</taxon>
        <taxon>Aleyrodidae</taxon>
        <taxon>Aleyrodinae</taxon>
        <taxon>Bemisia</taxon>
    </lineage>
</organism>
<keyword evidence="9 13" id="KW-1133">Transmembrane helix</keyword>
<feature type="transmembrane region" description="Helical" evidence="13">
    <location>
        <begin position="211"/>
        <end position="230"/>
    </location>
</feature>
<evidence type="ECO:0000313" key="15">
    <source>
        <dbReference type="EMBL" id="CAH0391126.1"/>
    </source>
</evidence>
<keyword evidence="7" id="KW-0256">Endoplasmic reticulum</keyword>
<evidence type="ECO:0000256" key="9">
    <source>
        <dbReference type="ARBA" id="ARBA00022989"/>
    </source>
</evidence>
<dbReference type="Pfam" id="PF04756">
    <property type="entry name" value="OST3_OST6"/>
    <property type="match status" value="1"/>
</dbReference>
<keyword evidence="11" id="KW-1015">Disulfide bond</keyword>
<dbReference type="Proteomes" id="UP001152759">
    <property type="component" value="Chromosome 5"/>
</dbReference>
<comment type="function">
    <text evidence="1">Subunit of the oligosaccharyl transferase (OST) complex that catalyzes the initial transfer of a defined glycan (Glc(3)Man(9)GlcNAc(2) in eukaryotes) from the lipid carrier dolichol-pyrophosphate to an asparagine residue within an Asn-X-Ser/Thr consensus motif in nascent polypeptide chains, the first step in protein N-glycosylation. N-glycosylation occurs cotranslationally and the complex associates with the Sec61 complex at the channel-forming translocon complex that mediates protein translocation across the endoplasmic reticulum (ER). All subunits are required for a maximal enzyme activity.</text>
</comment>
<evidence type="ECO:0000256" key="3">
    <source>
        <dbReference type="ARBA" id="ARBA00009561"/>
    </source>
</evidence>
<keyword evidence="6 14" id="KW-0732">Signal</keyword>
<dbReference type="InterPro" id="IPR021149">
    <property type="entry name" value="OligosaccharylTrfase_OST3/OST6"/>
</dbReference>
<gene>
    <name evidence="15" type="ORF">BEMITA_LOCUS9774</name>
</gene>
<dbReference type="KEGG" id="btab:109030877"/>
<evidence type="ECO:0000256" key="11">
    <source>
        <dbReference type="ARBA" id="ARBA00023157"/>
    </source>
</evidence>
<dbReference type="PANTHER" id="PTHR12692:SF0">
    <property type="entry name" value="GH11935P"/>
    <property type="match status" value="1"/>
</dbReference>
<accession>A0A9P0AGL7</accession>
<feature type="chain" id="PRO_5040105363" description="Tumor suppressor candidate 3" evidence="14">
    <location>
        <begin position="23"/>
        <end position="327"/>
    </location>
</feature>
<evidence type="ECO:0000256" key="13">
    <source>
        <dbReference type="SAM" id="Phobius"/>
    </source>
</evidence>
<dbReference type="GO" id="GO:0018279">
    <property type="term" value="P:protein N-linked glycosylation via asparagine"/>
    <property type="evidence" value="ECO:0007669"/>
    <property type="project" value="TreeGrafter"/>
</dbReference>
<comment type="similarity">
    <text evidence="3">Belongs to the OST3/OST6 family.</text>
</comment>
<evidence type="ECO:0000256" key="2">
    <source>
        <dbReference type="ARBA" id="ARBA00004477"/>
    </source>
</evidence>
<dbReference type="PANTHER" id="PTHR12692">
    <property type="entry name" value="DOLICHYL-DIPHOSPHOOLIGOSACCHARIDE--PROTEIN GLYCOSYLTRANSFERASE-RELATED"/>
    <property type="match status" value="1"/>
</dbReference>
<name>A0A9P0AGL7_BEMTA</name>
<keyword evidence="5 13" id="KW-0812">Transmembrane</keyword>